<feature type="transmembrane region" description="Helical" evidence="1">
    <location>
        <begin position="69"/>
        <end position="90"/>
    </location>
</feature>
<dbReference type="RefSeq" id="WP_386097725.1">
    <property type="nucleotide sequence ID" value="NZ_JBHSAT010000004.1"/>
</dbReference>
<evidence type="ECO:0000313" key="2">
    <source>
        <dbReference type="EMBL" id="MFC3876636.1"/>
    </source>
</evidence>
<keyword evidence="3" id="KW-1185">Reference proteome</keyword>
<feature type="transmembrane region" description="Helical" evidence="1">
    <location>
        <begin position="102"/>
        <end position="123"/>
    </location>
</feature>
<sequence>MLLSQVYTEQWSNGRKLLLRWLFSYFSLYIFMMFASGLFATPFKWIGQNILGFTYDFSVSGNGSGDNTYAYVTLFVNLVLAFLITAIWTVTDRKRPSYNHLMYWFILMLRFTLFVAMFVYGFVKVFQIQFGFPSLSQLLEPIGNMTPMGLAWTYMGYSKGFGMFAGLMEVIGGLLLISRRTQTLGAFIIIGVMTHVFLMNMMFDIPVKLLSLHLILMALVIFLADIKRFISVFITNKSTEAHPFFHPNSDPTYFKILPRIKTGCILFLVGIICFMAYPIEKKRRNPDKDALLYGIWEAKTFIKNGDTLVPLVTDKDRWRYFIVESKKRAVAKTMTDGYLGFEIEVDTALQTLALKPIRMEGPFNTFSFEQPTPLQLNIQGKLGEDAYTIHFQKKNIENFNLVNTGFHWISERPNNR</sequence>
<proteinExistence type="predicted"/>
<keyword evidence="1" id="KW-0812">Transmembrane</keyword>
<comment type="caution">
    <text evidence="2">The sequence shown here is derived from an EMBL/GenBank/DDBJ whole genome shotgun (WGS) entry which is preliminary data.</text>
</comment>
<dbReference type="Proteomes" id="UP001595812">
    <property type="component" value="Unassembled WGS sequence"/>
</dbReference>
<feature type="transmembrane region" description="Helical" evidence="1">
    <location>
        <begin position="154"/>
        <end position="177"/>
    </location>
</feature>
<feature type="transmembrane region" description="Helical" evidence="1">
    <location>
        <begin position="21"/>
        <end position="40"/>
    </location>
</feature>
<keyword evidence="1" id="KW-0472">Membrane</keyword>
<feature type="transmembrane region" description="Helical" evidence="1">
    <location>
        <begin position="184"/>
        <end position="203"/>
    </location>
</feature>
<feature type="transmembrane region" description="Helical" evidence="1">
    <location>
        <begin position="209"/>
        <end position="226"/>
    </location>
</feature>
<name>A0ABV8AIU1_9FLAO</name>
<accession>A0ABV8AIU1</accession>
<gene>
    <name evidence="2" type="ORF">ACFOSX_05265</name>
</gene>
<protein>
    <submittedName>
        <fullName evidence="2">DoxX family protein</fullName>
    </submittedName>
</protein>
<keyword evidence="1" id="KW-1133">Transmembrane helix</keyword>
<reference evidence="3" key="1">
    <citation type="journal article" date="2019" name="Int. J. Syst. Evol. Microbiol.">
        <title>The Global Catalogue of Microorganisms (GCM) 10K type strain sequencing project: providing services to taxonomists for standard genome sequencing and annotation.</title>
        <authorList>
            <consortium name="The Broad Institute Genomics Platform"/>
            <consortium name="The Broad Institute Genome Sequencing Center for Infectious Disease"/>
            <person name="Wu L."/>
            <person name="Ma J."/>
        </authorList>
    </citation>
    <scope>NUCLEOTIDE SEQUENCE [LARGE SCALE GENOMIC DNA]</scope>
    <source>
        <strain evidence="3">CECT 8979</strain>
    </source>
</reference>
<dbReference type="EMBL" id="JBHSAT010000004">
    <property type="protein sequence ID" value="MFC3876636.1"/>
    <property type="molecule type" value="Genomic_DNA"/>
</dbReference>
<evidence type="ECO:0000256" key="1">
    <source>
        <dbReference type="SAM" id="Phobius"/>
    </source>
</evidence>
<evidence type="ECO:0000313" key="3">
    <source>
        <dbReference type="Proteomes" id="UP001595812"/>
    </source>
</evidence>
<feature type="transmembrane region" description="Helical" evidence="1">
    <location>
        <begin position="262"/>
        <end position="279"/>
    </location>
</feature>
<organism evidence="2 3">
    <name type="scientific">Winogradskyella maritima</name>
    <dbReference type="NCBI Taxonomy" id="1517766"/>
    <lineage>
        <taxon>Bacteria</taxon>
        <taxon>Pseudomonadati</taxon>
        <taxon>Bacteroidota</taxon>
        <taxon>Flavobacteriia</taxon>
        <taxon>Flavobacteriales</taxon>
        <taxon>Flavobacteriaceae</taxon>
        <taxon>Winogradskyella</taxon>
    </lineage>
</organism>